<name>A0AAD5N3N0_PARTN</name>
<dbReference type="AlphaFoldDB" id="A0AAD5N3N0"/>
<evidence type="ECO:0000313" key="2">
    <source>
        <dbReference type="Proteomes" id="UP001196413"/>
    </source>
</evidence>
<accession>A0AAD5N3N0</accession>
<evidence type="ECO:0000313" key="1">
    <source>
        <dbReference type="EMBL" id="KAJ1360892.1"/>
    </source>
</evidence>
<dbReference type="Proteomes" id="UP001196413">
    <property type="component" value="Unassembled WGS sequence"/>
</dbReference>
<sequence>MDLFHNLARINLSSVKHCSNEKPHSAASYMEDESRSEHMLKIGSEESFVEARETHEVPAHQLLIR</sequence>
<protein>
    <submittedName>
        <fullName evidence="1">Uncharacterized protein</fullName>
    </submittedName>
</protein>
<keyword evidence="2" id="KW-1185">Reference proteome</keyword>
<comment type="caution">
    <text evidence="1">The sequence shown here is derived from an EMBL/GenBank/DDBJ whole genome shotgun (WGS) entry which is preliminary data.</text>
</comment>
<proteinExistence type="predicted"/>
<organism evidence="1 2">
    <name type="scientific">Parelaphostrongylus tenuis</name>
    <name type="common">Meningeal worm</name>
    <dbReference type="NCBI Taxonomy" id="148309"/>
    <lineage>
        <taxon>Eukaryota</taxon>
        <taxon>Metazoa</taxon>
        <taxon>Ecdysozoa</taxon>
        <taxon>Nematoda</taxon>
        <taxon>Chromadorea</taxon>
        <taxon>Rhabditida</taxon>
        <taxon>Rhabditina</taxon>
        <taxon>Rhabditomorpha</taxon>
        <taxon>Strongyloidea</taxon>
        <taxon>Metastrongylidae</taxon>
        <taxon>Parelaphostrongylus</taxon>
    </lineage>
</organism>
<gene>
    <name evidence="1" type="ORF">KIN20_019994</name>
</gene>
<reference evidence="1" key="1">
    <citation type="submission" date="2021-06" db="EMBL/GenBank/DDBJ databases">
        <title>Parelaphostrongylus tenuis whole genome reference sequence.</title>
        <authorList>
            <person name="Garwood T.J."/>
            <person name="Larsen P.A."/>
            <person name="Fountain-Jones N.M."/>
            <person name="Garbe J.R."/>
            <person name="Macchietto M.G."/>
            <person name="Kania S.A."/>
            <person name="Gerhold R.W."/>
            <person name="Richards J.E."/>
            <person name="Wolf T.M."/>
        </authorList>
    </citation>
    <scope>NUCLEOTIDE SEQUENCE</scope>
    <source>
        <strain evidence="1">MNPRO001-30</strain>
        <tissue evidence="1">Meninges</tissue>
    </source>
</reference>
<dbReference type="EMBL" id="JAHQIW010004020">
    <property type="protein sequence ID" value="KAJ1360892.1"/>
    <property type="molecule type" value="Genomic_DNA"/>
</dbReference>